<proteinExistence type="inferred from homology"/>
<dbReference type="InterPro" id="IPR018497">
    <property type="entry name" value="Peptidase_M13_C"/>
</dbReference>
<dbReference type="CDD" id="cd08662">
    <property type="entry name" value="M13"/>
    <property type="match status" value="1"/>
</dbReference>
<evidence type="ECO:0000256" key="5">
    <source>
        <dbReference type="ARBA" id="ARBA00022801"/>
    </source>
</evidence>
<dbReference type="Gene3D" id="3.40.390.10">
    <property type="entry name" value="Collagenase (Catalytic Domain)"/>
    <property type="match status" value="1"/>
</dbReference>
<evidence type="ECO:0000259" key="10">
    <source>
        <dbReference type="Pfam" id="PF05649"/>
    </source>
</evidence>
<keyword evidence="4" id="KW-0479">Metal-binding</keyword>
<comment type="similarity">
    <text evidence="2">Belongs to the peptidase M13 family.</text>
</comment>
<gene>
    <name evidence="11" type="ORF">I8D64_04640</name>
    <name evidence="12" type="ORF">I8D64_16870</name>
</gene>
<evidence type="ECO:0000313" key="13">
    <source>
        <dbReference type="Proteomes" id="UP000612352"/>
    </source>
</evidence>
<feature type="domain" description="Peptidase M13 C-terminal" evidence="9">
    <location>
        <begin position="611"/>
        <end position="721"/>
    </location>
</feature>
<keyword evidence="6" id="KW-0862">Zinc</keyword>
<name>A0ABS1B7S5_9MICO</name>
<organism evidence="11 13">
    <name type="scientific">Brachybacterium halotolerans</name>
    <dbReference type="NCBI Taxonomy" id="2795215"/>
    <lineage>
        <taxon>Bacteria</taxon>
        <taxon>Bacillati</taxon>
        <taxon>Actinomycetota</taxon>
        <taxon>Actinomycetes</taxon>
        <taxon>Micrococcales</taxon>
        <taxon>Dermabacteraceae</taxon>
        <taxon>Brachybacterium</taxon>
    </lineage>
</organism>
<evidence type="ECO:0000256" key="8">
    <source>
        <dbReference type="SAM" id="MobiDB-lite"/>
    </source>
</evidence>
<dbReference type="SUPFAM" id="SSF55486">
    <property type="entry name" value="Metalloproteases ('zincins'), catalytic domain"/>
    <property type="match status" value="1"/>
</dbReference>
<evidence type="ECO:0000256" key="3">
    <source>
        <dbReference type="ARBA" id="ARBA00022670"/>
    </source>
</evidence>
<keyword evidence="7" id="KW-0482">Metalloprotease</keyword>
<keyword evidence="13" id="KW-1185">Reference proteome</keyword>
<feature type="region of interest" description="Disordered" evidence="8">
    <location>
        <begin position="1"/>
        <end position="28"/>
    </location>
</feature>
<feature type="domain" description="Peptidase M13 C-terminal" evidence="9">
    <location>
        <begin position="479"/>
        <end position="575"/>
    </location>
</feature>
<evidence type="ECO:0000256" key="6">
    <source>
        <dbReference type="ARBA" id="ARBA00022833"/>
    </source>
</evidence>
<reference evidence="11 13" key="1">
    <citation type="submission" date="2020-12" db="EMBL/GenBank/DDBJ databases">
        <title>Brachybacterium sp. MASK1Z-5, whole genome shotgun sequence.</title>
        <authorList>
            <person name="Tuo L."/>
        </authorList>
    </citation>
    <scope>NUCLEOTIDE SEQUENCE [LARGE SCALE GENOMIC DNA]</scope>
    <source>
        <strain evidence="11 13">MASK1Z-5</strain>
    </source>
</reference>
<feature type="domain" description="Peptidase M13 N-terminal" evidence="10">
    <location>
        <begin position="36"/>
        <end position="427"/>
    </location>
</feature>
<dbReference type="InterPro" id="IPR024079">
    <property type="entry name" value="MetalloPept_cat_dom_sf"/>
</dbReference>
<keyword evidence="5" id="KW-0378">Hydrolase</keyword>
<feature type="compositionally biased region" description="Low complexity" evidence="8">
    <location>
        <begin position="581"/>
        <end position="607"/>
    </location>
</feature>
<evidence type="ECO:0000256" key="4">
    <source>
        <dbReference type="ARBA" id="ARBA00022723"/>
    </source>
</evidence>
<dbReference type="PROSITE" id="PS51885">
    <property type="entry name" value="NEPRILYSIN"/>
    <property type="match status" value="1"/>
</dbReference>
<comment type="cofactor">
    <cofactor evidence="1">
        <name>Zn(2+)</name>
        <dbReference type="ChEBI" id="CHEBI:29105"/>
    </cofactor>
</comment>
<evidence type="ECO:0000313" key="11">
    <source>
        <dbReference type="EMBL" id="MBK0330683.1"/>
    </source>
</evidence>
<sequence>MTDAVPSDSTTTAAPTGSEVRSGLDRSGVEDSIRVQDDLFGHVNGAWLAEHEIPADRASDGEFRRLRDLAEERVRAIVEEAAEDPELADLLAAGDAPETDRGRVGLLYRLFMDEDAVEAAGAAPLAPMLEEVASTTSLADLVRLLASPVAGTSALHAYVWTDDDDSSRYQVKLHQGGLGLPDESYYREDSYAPIREAYVGHLARLADLASLPGREGLVAGDSSDLARAVMGFETRLAACHVDRVRLRDSEKSNNPMDAAQREALAPAFPWDAYVEGTGAPAGAFDVVCVSQPEFVEAVAPLLAAEDLAVLRTWAALHTVGAFAPYLSSAFVEEDFDFSGRTLSGAEQLRERWKRGISLVEGAVGFAIGQDYVARHFPPDHKARMQELVGALLDAYRESISTLAWMTPGTREKALAKLELFTPKIAYPDVWRTYEGLELDPHDLVASVRAARMHDAAHDFAKLDGPVDRDEWHMTPQTVNAYYNPGANEIVFPAAILEPPFFDAEAEDAVNFGGIGAVIGHEIGHGFDDQGSKYDGEGNLRSWWTDEDREAFEQRTRALIDQFDALTPRVLREQAEAEAKASDATGAAGAARADDATGATGATGATDASGDELPHVNGSLTIGENIGDLGGLTIAIKAYLARSGGNPPRLDDMSGLQRVFWSWATVWRAKSRAQDAARMLAIDPHSPAEFRCNAIASNLDAFHAAFDVREDDAMYRAPEDRVSIW</sequence>
<dbReference type="EMBL" id="JAEDAJ010000020">
    <property type="protein sequence ID" value="MBK0333077.1"/>
    <property type="molecule type" value="Genomic_DNA"/>
</dbReference>
<dbReference type="Pfam" id="PF05649">
    <property type="entry name" value="Peptidase_M13_N"/>
    <property type="match status" value="1"/>
</dbReference>
<evidence type="ECO:0000256" key="7">
    <source>
        <dbReference type="ARBA" id="ARBA00023049"/>
    </source>
</evidence>
<evidence type="ECO:0000259" key="9">
    <source>
        <dbReference type="Pfam" id="PF01431"/>
    </source>
</evidence>
<dbReference type="InterPro" id="IPR008753">
    <property type="entry name" value="Peptidase_M13_N"/>
</dbReference>
<accession>A0ABS1B7S5</accession>
<evidence type="ECO:0000256" key="2">
    <source>
        <dbReference type="ARBA" id="ARBA00007357"/>
    </source>
</evidence>
<dbReference type="Proteomes" id="UP000612352">
    <property type="component" value="Unassembled WGS sequence"/>
</dbReference>
<dbReference type="Pfam" id="PF01431">
    <property type="entry name" value="Peptidase_M13"/>
    <property type="match status" value="2"/>
</dbReference>
<dbReference type="InterPro" id="IPR000718">
    <property type="entry name" value="Peptidase_M13"/>
</dbReference>
<evidence type="ECO:0000313" key="12">
    <source>
        <dbReference type="EMBL" id="MBK0333077.1"/>
    </source>
</evidence>
<protein>
    <submittedName>
        <fullName evidence="11">Peptidase M13</fullName>
    </submittedName>
</protein>
<comment type="caution">
    <text evidence="11">The sequence shown here is derived from an EMBL/GenBank/DDBJ whole genome shotgun (WGS) entry which is preliminary data.</text>
</comment>
<dbReference type="EMBL" id="JAEDAJ010000002">
    <property type="protein sequence ID" value="MBK0330683.1"/>
    <property type="molecule type" value="Genomic_DNA"/>
</dbReference>
<dbReference type="InterPro" id="IPR042089">
    <property type="entry name" value="Peptidase_M13_dom_2"/>
</dbReference>
<dbReference type="PANTHER" id="PTHR11733">
    <property type="entry name" value="ZINC METALLOPROTEASE FAMILY M13 NEPRILYSIN-RELATED"/>
    <property type="match status" value="1"/>
</dbReference>
<dbReference type="PRINTS" id="PR00786">
    <property type="entry name" value="NEPRILYSIN"/>
</dbReference>
<dbReference type="Gene3D" id="1.10.1380.10">
    <property type="entry name" value="Neutral endopeptidase , domain2"/>
    <property type="match status" value="1"/>
</dbReference>
<evidence type="ECO:0000256" key="1">
    <source>
        <dbReference type="ARBA" id="ARBA00001947"/>
    </source>
</evidence>
<feature type="region of interest" description="Disordered" evidence="8">
    <location>
        <begin position="576"/>
        <end position="612"/>
    </location>
</feature>
<dbReference type="PANTHER" id="PTHR11733:SF167">
    <property type="entry name" value="FI17812P1-RELATED"/>
    <property type="match status" value="1"/>
</dbReference>
<dbReference type="RefSeq" id="WP_200501347.1">
    <property type="nucleotide sequence ID" value="NZ_JAEDAJ010000002.1"/>
</dbReference>
<keyword evidence="3" id="KW-0645">Protease</keyword>